<evidence type="ECO:0000256" key="1">
    <source>
        <dbReference type="SAM" id="MobiDB-lite"/>
    </source>
</evidence>
<evidence type="ECO:0000313" key="2">
    <source>
        <dbReference type="EMBL" id="PWZ34386.1"/>
    </source>
</evidence>
<protein>
    <submittedName>
        <fullName evidence="2">Uncharacterized protein</fullName>
    </submittedName>
</protein>
<proteinExistence type="predicted"/>
<evidence type="ECO:0000313" key="3">
    <source>
        <dbReference type="Proteomes" id="UP000251960"/>
    </source>
</evidence>
<organism evidence="2 3">
    <name type="scientific">Zea mays</name>
    <name type="common">Maize</name>
    <dbReference type="NCBI Taxonomy" id="4577"/>
    <lineage>
        <taxon>Eukaryota</taxon>
        <taxon>Viridiplantae</taxon>
        <taxon>Streptophyta</taxon>
        <taxon>Embryophyta</taxon>
        <taxon>Tracheophyta</taxon>
        <taxon>Spermatophyta</taxon>
        <taxon>Magnoliopsida</taxon>
        <taxon>Liliopsida</taxon>
        <taxon>Poales</taxon>
        <taxon>Poaceae</taxon>
        <taxon>PACMAD clade</taxon>
        <taxon>Panicoideae</taxon>
        <taxon>Andropogonodae</taxon>
        <taxon>Andropogoneae</taxon>
        <taxon>Tripsacinae</taxon>
        <taxon>Zea</taxon>
    </lineage>
</organism>
<reference evidence="2 3" key="1">
    <citation type="journal article" date="2018" name="Nat. Genet.">
        <title>Extensive intraspecific gene order and gene structural variations between Mo17 and other maize genomes.</title>
        <authorList>
            <person name="Sun S."/>
            <person name="Zhou Y."/>
            <person name="Chen J."/>
            <person name="Shi J."/>
            <person name="Zhao H."/>
            <person name="Zhao H."/>
            <person name="Song W."/>
            <person name="Zhang M."/>
            <person name="Cui Y."/>
            <person name="Dong X."/>
            <person name="Liu H."/>
            <person name="Ma X."/>
            <person name="Jiao Y."/>
            <person name="Wang B."/>
            <person name="Wei X."/>
            <person name="Stein J.C."/>
            <person name="Glaubitz J.C."/>
            <person name="Lu F."/>
            <person name="Yu G."/>
            <person name="Liang C."/>
            <person name="Fengler K."/>
            <person name="Li B."/>
            <person name="Rafalski A."/>
            <person name="Schnable P.S."/>
            <person name="Ware D.H."/>
            <person name="Buckler E.S."/>
            <person name="Lai J."/>
        </authorList>
    </citation>
    <scope>NUCLEOTIDE SEQUENCE [LARGE SCALE GENOMIC DNA]</scope>
    <source>
        <strain evidence="3">cv. Missouri 17</strain>
        <tissue evidence="2">Seedling</tissue>
    </source>
</reference>
<comment type="caution">
    <text evidence="2">The sequence shown here is derived from an EMBL/GenBank/DDBJ whole genome shotgun (WGS) entry which is preliminary data.</text>
</comment>
<sequence>MGRRRKQGSEQTGLGGVEKIRVRQVDARTGPRGSDEQAHNMVVLCHVLNLYS</sequence>
<feature type="region of interest" description="Disordered" evidence="1">
    <location>
        <begin position="1"/>
        <end position="35"/>
    </location>
</feature>
<dbReference type="Proteomes" id="UP000251960">
    <property type="component" value="Chromosome 3"/>
</dbReference>
<dbReference type="AlphaFoldDB" id="A0A3L6FMG7"/>
<dbReference type="EMBL" id="NCVQ01000004">
    <property type="protein sequence ID" value="PWZ34386.1"/>
    <property type="molecule type" value="Genomic_DNA"/>
</dbReference>
<name>A0A3L6FMG7_MAIZE</name>
<gene>
    <name evidence="2" type="ORF">Zm00014a_030221</name>
</gene>
<accession>A0A3L6FMG7</accession>